<keyword evidence="3" id="KW-1133">Transmembrane helix</keyword>
<dbReference type="Pfam" id="PF04977">
    <property type="entry name" value="DivIC"/>
    <property type="match status" value="1"/>
</dbReference>
<evidence type="ECO:0000256" key="2">
    <source>
        <dbReference type="SAM" id="MobiDB-lite"/>
    </source>
</evidence>
<evidence type="ECO:0000256" key="3">
    <source>
        <dbReference type="SAM" id="Phobius"/>
    </source>
</evidence>
<protein>
    <submittedName>
        <fullName evidence="4">Septum formation initiator family protein</fullName>
    </submittedName>
</protein>
<reference evidence="4 5" key="1">
    <citation type="submission" date="2019-08" db="EMBL/GenBank/DDBJ databases">
        <authorList>
            <person name="Lei W."/>
        </authorList>
    </citation>
    <scope>NUCLEOTIDE SEQUENCE [LARGE SCALE GENOMIC DNA]</scope>
    <source>
        <strain evidence="4 5">CCUG 58627</strain>
    </source>
</reference>
<keyword evidence="3" id="KW-0472">Membrane</keyword>
<dbReference type="AlphaFoldDB" id="A0A5C5UDC1"/>
<keyword evidence="3" id="KW-0812">Transmembrane</keyword>
<sequence length="192" mass="21500">MERTVHRRVQPVTYRRTGSRKPAAQSPQKPPQKRRIRLGATEIGVLVAVSIVVLVMIGMPLRNFFQQRSDIARVTASIEAKEAEKQRLIGELEKYKSEAFLKEQARVRLGVIEPGETAFRILSPELEAESSTGNTQAEEDQQRPWYNLLWESIATEDTDYLIGTPTEEAPATSEVSRLPISPTEAPPPEPAP</sequence>
<comment type="caution">
    <text evidence="4">The sequence shown here is derived from an EMBL/GenBank/DDBJ whole genome shotgun (WGS) entry which is preliminary data.</text>
</comment>
<keyword evidence="5" id="KW-1185">Reference proteome</keyword>
<evidence type="ECO:0000313" key="4">
    <source>
        <dbReference type="EMBL" id="TWT23996.1"/>
    </source>
</evidence>
<name>A0A5C5UDC1_9CORY</name>
<dbReference type="OrthoDB" id="5187715at2"/>
<feature type="region of interest" description="Disordered" evidence="2">
    <location>
        <begin position="1"/>
        <end position="33"/>
    </location>
</feature>
<feature type="region of interest" description="Disordered" evidence="2">
    <location>
        <begin position="159"/>
        <end position="192"/>
    </location>
</feature>
<dbReference type="RefSeq" id="WP_146324956.1">
    <property type="nucleotide sequence ID" value="NZ_BAABLR010000003.1"/>
</dbReference>
<evidence type="ECO:0000256" key="1">
    <source>
        <dbReference type="SAM" id="Coils"/>
    </source>
</evidence>
<keyword evidence="1" id="KW-0175">Coiled coil</keyword>
<organism evidence="4 5">
    <name type="scientific">Corynebacterium canis</name>
    <dbReference type="NCBI Taxonomy" id="679663"/>
    <lineage>
        <taxon>Bacteria</taxon>
        <taxon>Bacillati</taxon>
        <taxon>Actinomycetota</taxon>
        <taxon>Actinomycetes</taxon>
        <taxon>Mycobacteriales</taxon>
        <taxon>Corynebacteriaceae</taxon>
        <taxon>Corynebacterium</taxon>
    </lineage>
</organism>
<accession>A0A5C5UDC1</accession>
<dbReference type="Proteomes" id="UP000320791">
    <property type="component" value="Unassembled WGS sequence"/>
</dbReference>
<evidence type="ECO:0000313" key="5">
    <source>
        <dbReference type="Proteomes" id="UP000320791"/>
    </source>
</evidence>
<gene>
    <name evidence="4" type="ORF">FRX94_09490</name>
</gene>
<dbReference type="InterPro" id="IPR007060">
    <property type="entry name" value="FtsL/DivIC"/>
</dbReference>
<dbReference type="EMBL" id="VOHM01000021">
    <property type="protein sequence ID" value="TWT23996.1"/>
    <property type="molecule type" value="Genomic_DNA"/>
</dbReference>
<feature type="transmembrane region" description="Helical" evidence="3">
    <location>
        <begin position="43"/>
        <end position="61"/>
    </location>
</feature>
<feature type="coiled-coil region" evidence="1">
    <location>
        <begin position="71"/>
        <end position="98"/>
    </location>
</feature>
<proteinExistence type="predicted"/>